<keyword evidence="4" id="KW-1185">Reference proteome</keyword>
<accession>A0A4R1R3G9</accession>
<dbReference type="EMBL" id="SLUO01000003">
    <property type="protein sequence ID" value="TCL59910.1"/>
    <property type="molecule type" value="Genomic_DNA"/>
</dbReference>
<gene>
    <name evidence="3" type="ORF">EDD76_10399</name>
</gene>
<evidence type="ECO:0000313" key="3">
    <source>
        <dbReference type="EMBL" id="TCL59910.1"/>
    </source>
</evidence>
<dbReference type="Proteomes" id="UP000295718">
    <property type="component" value="Unassembled WGS sequence"/>
</dbReference>
<name>A0A4R1R3G9_9FIRM</name>
<keyword evidence="1" id="KW-0175">Coiled coil</keyword>
<proteinExistence type="predicted"/>
<dbReference type="RefSeq" id="WP_051869287.1">
    <property type="nucleotide sequence ID" value="NZ_JPNB01000001.1"/>
</dbReference>
<protein>
    <submittedName>
        <fullName evidence="3">Uncharacterized protein</fullName>
    </submittedName>
</protein>
<comment type="caution">
    <text evidence="3">The sequence shown here is derived from an EMBL/GenBank/DDBJ whole genome shotgun (WGS) entry which is preliminary data.</text>
</comment>
<evidence type="ECO:0000256" key="1">
    <source>
        <dbReference type="SAM" id="Coils"/>
    </source>
</evidence>
<organism evidence="3 4">
    <name type="scientific">Kineothrix alysoides</name>
    <dbReference type="NCBI Taxonomy" id="1469948"/>
    <lineage>
        <taxon>Bacteria</taxon>
        <taxon>Bacillati</taxon>
        <taxon>Bacillota</taxon>
        <taxon>Clostridia</taxon>
        <taxon>Lachnospirales</taxon>
        <taxon>Lachnospiraceae</taxon>
        <taxon>Kineothrix</taxon>
    </lineage>
</organism>
<feature type="coiled-coil region" evidence="1">
    <location>
        <begin position="95"/>
        <end position="122"/>
    </location>
</feature>
<dbReference type="STRING" id="1469948.GCA_000732725_00960"/>
<reference evidence="3 4" key="1">
    <citation type="submission" date="2019-03" db="EMBL/GenBank/DDBJ databases">
        <title>Genomic Encyclopedia of Type Strains, Phase IV (KMG-IV): sequencing the most valuable type-strain genomes for metagenomic binning, comparative biology and taxonomic classification.</title>
        <authorList>
            <person name="Goeker M."/>
        </authorList>
    </citation>
    <scope>NUCLEOTIDE SEQUENCE [LARGE SCALE GENOMIC DNA]</scope>
    <source>
        <strain evidence="3 4">DSM 100556</strain>
    </source>
</reference>
<dbReference type="AlphaFoldDB" id="A0A4R1R3G9"/>
<evidence type="ECO:0000256" key="2">
    <source>
        <dbReference type="SAM" id="MobiDB-lite"/>
    </source>
</evidence>
<dbReference type="OrthoDB" id="9784941at2"/>
<feature type="region of interest" description="Disordered" evidence="2">
    <location>
        <begin position="206"/>
        <end position="230"/>
    </location>
</feature>
<sequence length="230" mass="27081">MSRSEEVYKAALAGKEIPLLTLDNKWHQLFTQAQTEISGEIKRNEEKLNELVKRQGKLNTESKDIRRLKKKLMGEIMEMAESLGDNPDVKTEKKLDENRRLINDCNEKLEAYQEELRLLPEEINSVNYKLMLDTMDVCYTRIAQNTKEIETINEWIKNIRMEIKKNLVHKEESEKANFDLYSYMHDIFGAEVIEIFDMKYNPEERKRAQEERAAKKEAVPPKTIIVDKGE</sequence>
<evidence type="ECO:0000313" key="4">
    <source>
        <dbReference type="Proteomes" id="UP000295718"/>
    </source>
</evidence>